<organism evidence="5 6">
    <name type="scientific">Actinoplanes utahensis</name>
    <dbReference type="NCBI Taxonomy" id="1869"/>
    <lineage>
        <taxon>Bacteria</taxon>
        <taxon>Bacillati</taxon>
        <taxon>Actinomycetota</taxon>
        <taxon>Actinomycetes</taxon>
        <taxon>Micromonosporales</taxon>
        <taxon>Micromonosporaceae</taxon>
        <taxon>Actinoplanes</taxon>
    </lineage>
</organism>
<dbReference type="STRING" id="1869.MB27_05280"/>
<dbReference type="InterPro" id="IPR036736">
    <property type="entry name" value="ACP-like_sf"/>
</dbReference>
<gene>
    <name evidence="5" type="ORF">MB27_05280</name>
</gene>
<name>A0A0A6XDU9_ACTUT</name>
<proteinExistence type="predicted"/>
<sequence length="112" mass="12655">MDEQKANTAVAGEQLVQWVVDLWRSLLKMPEIEADTHLFDVPASSLTAVRMRSRIQAELGKEIELIDILDHPTPREMAGLITRAPAWTGVQPWQELDWSTPKDGRDTAEPTH</sequence>
<evidence type="ECO:0000256" key="1">
    <source>
        <dbReference type="ARBA" id="ARBA00022450"/>
    </source>
</evidence>
<dbReference type="Proteomes" id="UP000054537">
    <property type="component" value="Unassembled WGS sequence"/>
</dbReference>
<accession>A0A0A6XDU9</accession>
<dbReference type="PROSITE" id="PS50075">
    <property type="entry name" value="CARRIER"/>
    <property type="match status" value="1"/>
</dbReference>
<protein>
    <recommendedName>
        <fullName evidence="4">Carrier domain-containing protein</fullName>
    </recommendedName>
</protein>
<dbReference type="Pfam" id="PF00550">
    <property type="entry name" value="PP-binding"/>
    <property type="match status" value="1"/>
</dbReference>
<evidence type="ECO:0000256" key="2">
    <source>
        <dbReference type="ARBA" id="ARBA00022553"/>
    </source>
</evidence>
<dbReference type="Gene3D" id="1.10.1200.10">
    <property type="entry name" value="ACP-like"/>
    <property type="match status" value="1"/>
</dbReference>
<keyword evidence="1" id="KW-0596">Phosphopantetheine</keyword>
<dbReference type="SMART" id="SM00823">
    <property type="entry name" value="PKS_PP"/>
    <property type="match status" value="1"/>
</dbReference>
<comment type="caution">
    <text evidence="5">The sequence shown here is derived from an EMBL/GenBank/DDBJ whole genome shotgun (WGS) entry which is preliminary data.</text>
</comment>
<dbReference type="InterPro" id="IPR020806">
    <property type="entry name" value="PKS_PP-bd"/>
</dbReference>
<feature type="domain" description="Carrier" evidence="4">
    <location>
        <begin position="10"/>
        <end position="85"/>
    </location>
</feature>
<keyword evidence="6" id="KW-1185">Reference proteome</keyword>
<evidence type="ECO:0000256" key="3">
    <source>
        <dbReference type="SAM" id="MobiDB-lite"/>
    </source>
</evidence>
<feature type="region of interest" description="Disordered" evidence="3">
    <location>
        <begin position="92"/>
        <end position="112"/>
    </location>
</feature>
<dbReference type="GO" id="GO:0031177">
    <property type="term" value="F:phosphopantetheine binding"/>
    <property type="evidence" value="ECO:0007669"/>
    <property type="project" value="InterPro"/>
</dbReference>
<evidence type="ECO:0000313" key="6">
    <source>
        <dbReference type="Proteomes" id="UP000054537"/>
    </source>
</evidence>
<dbReference type="InterPro" id="IPR009081">
    <property type="entry name" value="PP-bd_ACP"/>
</dbReference>
<dbReference type="SUPFAM" id="SSF47336">
    <property type="entry name" value="ACP-like"/>
    <property type="match status" value="1"/>
</dbReference>
<dbReference type="AlphaFoldDB" id="A0A0A6XDU9"/>
<keyword evidence="2" id="KW-0597">Phosphoprotein</keyword>
<dbReference type="RefSeq" id="WP_043522918.1">
    <property type="nucleotide sequence ID" value="NZ_BAABKU010000002.1"/>
</dbReference>
<evidence type="ECO:0000313" key="5">
    <source>
        <dbReference type="EMBL" id="KHD78262.1"/>
    </source>
</evidence>
<feature type="compositionally biased region" description="Basic and acidic residues" evidence="3">
    <location>
        <begin position="100"/>
        <end position="112"/>
    </location>
</feature>
<dbReference type="OrthoDB" id="9778690at2"/>
<dbReference type="EMBL" id="JRTT01000005">
    <property type="protein sequence ID" value="KHD78262.1"/>
    <property type="molecule type" value="Genomic_DNA"/>
</dbReference>
<reference evidence="5 6" key="1">
    <citation type="submission" date="2014-10" db="EMBL/GenBank/DDBJ databases">
        <title>Draft genome sequence of Actinoplanes utahensis NRRL 12052.</title>
        <authorList>
            <person name="Velasco-Bucheli B."/>
            <person name="del Cerro C."/>
            <person name="Hormigo D."/>
            <person name="Garcia J.L."/>
            <person name="Acebal C."/>
            <person name="Arroyo M."/>
            <person name="de la Mata I."/>
        </authorList>
    </citation>
    <scope>NUCLEOTIDE SEQUENCE [LARGE SCALE GENOMIC DNA]</scope>
    <source>
        <strain evidence="5 6">NRRL 12052</strain>
    </source>
</reference>
<evidence type="ECO:0000259" key="4">
    <source>
        <dbReference type="PROSITE" id="PS50075"/>
    </source>
</evidence>